<gene>
    <name evidence="1" type="ORF">DU478_14430</name>
</gene>
<reference evidence="1 2" key="1">
    <citation type="submission" date="2018-07" db="EMBL/GenBank/DDBJ databases">
        <title>Thalassococcus profundi sp. nov., a marine bacterium isolated from deep seawater of Okinawa Trough.</title>
        <authorList>
            <person name="Yu M."/>
        </authorList>
    </citation>
    <scope>NUCLEOTIDE SEQUENCE [LARGE SCALE GENOMIC DNA]</scope>
    <source>
        <strain evidence="1 2">WRAS1</strain>
    </source>
</reference>
<organism evidence="1 2">
    <name type="scientific">Thalassococcus profundi</name>
    <dbReference type="NCBI Taxonomy" id="2282382"/>
    <lineage>
        <taxon>Bacteria</taxon>
        <taxon>Pseudomonadati</taxon>
        <taxon>Pseudomonadota</taxon>
        <taxon>Alphaproteobacteria</taxon>
        <taxon>Rhodobacterales</taxon>
        <taxon>Roseobacteraceae</taxon>
        <taxon>Thalassococcus</taxon>
    </lineage>
</organism>
<evidence type="ECO:0000313" key="1">
    <source>
        <dbReference type="EMBL" id="RDD65629.1"/>
    </source>
</evidence>
<dbReference type="EMBL" id="QPMK01000011">
    <property type="protein sequence ID" value="RDD65629.1"/>
    <property type="molecule type" value="Genomic_DNA"/>
</dbReference>
<evidence type="ECO:0000313" key="2">
    <source>
        <dbReference type="Proteomes" id="UP000253977"/>
    </source>
</evidence>
<comment type="caution">
    <text evidence="1">The sequence shown here is derived from an EMBL/GenBank/DDBJ whole genome shotgun (WGS) entry which is preliminary data.</text>
</comment>
<dbReference type="Proteomes" id="UP000253977">
    <property type="component" value="Unassembled WGS sequence"/>
</dbReference>
<dbReference type="OrthoDB" id="7872710at2"/>
<accession>A0A369TJX5</accession>
<dbReference type="AlphaFoldDB" id="A0A369TJX5"/>
<sequence>MTDKSLSARIAALESDIVHSDPRTRAEAAAELGRLVQRLRTPARVTVARTKRPARMPVDEELEALFDNLPV</sequence>
<keyword evidence="2" id="KW-1185">Reference proteome</keyword>
<name>A0A369TJX5_9RHOB</name>
<protein>
    <submittedName>
        <fullName evidence="1">Uncharacterized protein</fullName>
    </submittedName>
</protein>
<dbReference type="RefSeq" id="WP_114511670.1">
    <property type="nucleotide sequence ID" value="NZ_QPMK01000011.1"/>
</dbReference>
<proteinExistence type="predicted"/>